<dbReference type="Proteomes" id="UP000077266">
    <property type="component" value="Unassembled WGS sequence"/>
</dbReference>
<evidence type="ECO:0008006" key="3">
    <source>
        <dbReference type="Google" id="ProtNLM"/>
    </source>
</evidence>
<evidence type="ECO:0000313" key="1">
    <source>
        <dbReference type="EMBL" id="KZW03377.1"/>
    </source>
</evidence>
<reference evidence="1 2" key="1">
    <citation type="journal article" date="2016" name="Mol. Biol. Evol.">
        <title>Comparative Genomics of Early-Diverging Mushroom-Forming Fungi Provides Insights into the Origins of Lignocellulose Decay Capabilities.</title>
        <authorList>
            <person name="Nagy L.G."/>
            <person name="Riley R."/>
            <person name="Tritt A."/>
            <person name="Adam C."/>
            <person name="Daum C."/>
            <person name="Floudas D."/>
            <person name="Sun H."/>
            <person name="Yadav J.S."/>
            <person name="Pangilinan J."/>
            <person name="Larsson K.H."/>
            <person name="Matsuura K."/>
            <person name="Barry K."/>
            <person name="Labutti K."/>
            <person name="Kuo R."/>
            <person name="Ohm R.A."/>
            <person name="Bhattacharya S.S."/>
            <person name="Shirouzu T."/>
            <person name="Yoshinaga Y."/>
            <person name="Martin F.M."/>
            <person name="Grigoriev I.V."/>
            <person name="Hibbett D.S."/>
        </authorList>
    </citation>
    <scope>NUCLEOTIDE SEQUENCE [LARGE SCALE GENOMIC DNA]</scope>
    <source>
        <strain evidence="1 2">HHB12029</strain>
    </source>
</reference>
<dbReference type="AlphaFoldDB" id="A0A165QBT7"/>
<dbReference type="InParanoid" id="A0A165QBT7"/>
<organism evidence="1 2">
    <name type="scientific">Exidia glandulosa HHB12029</name>
    <dbReference type="NCBI Taxonomy" id="1314781"/>
    <lineage>
        <taxon>Eukaryota</taxon>
        <taxon>Fungi</taxon>
        <taxon>Dikarya</taxon>
        <taxon>Basidiomycota</taxon>
        <taxon>Agaricomycotina</taxon>
        <taxon>Agaricomycetes</taxon>
        <taxon>Auriculariales</taxon>
        <taxon>Exidiaceae</taxon>
        <taxon>Exidia</taxon>
    </lineage>
</organism>
<accession>A0A165QBT7</accession>
<dbReference type="EMBL" id="KV425884">
    <property type="protein sequence ID" value="KZW03377.1"/>
    <property type="molecule type" value="Genomic_DNA"/>
</dbReference>
<gene>
    <name evidence="1" type="ORF">EXIGLDRAFT_759240</name>
</gene>
<evidence type="ECO:0000313" key="2">
    <source>
        <dbReference type="Proteomes" id="UP000077266"/>
    </source>
</evidence>
<dbReference type="STRING" id="1314781.A0A165QBT7"/>
<name>A0A165QBT7_EXIGL</name>
<protein>
    <recommendedName>
        <fullName evidence="3">F-box domain-containing protein</fullName>
    </recommendedName>
</protein>
<dbReference type="OrthoDB" id="270763at2759"/>
<keyword evidence="2" id="KW-1185">Reference proteome</keyword>
<sequence>MARALVLPPDVLYHLLNVAYYDERAGEPDYPLLTKLSLVFRPAQTLLFRWVRLHSIHATRSFKAACTRRPSLGRAVRIANLRLRVMPDDPGILIHHFVRVLESCPNLYALFIRATIQLPPDVLARVAKLPAATSLRVLHLSSTQEVVTTQLLEVFPNVDRLYLDLDLLSVPISALPLHGRSFVELSVTINMATKDIIDSDSDTSNCTCLSSASVLRSLRLGMSAVDLETGLQSLHRPSNTLRSLSLHVWNDHVASIARECERLAELRLWFPCTIVLAGSQSFFSTLPRTLEHLALPDNKTQTQRTSPGTEADILALTRLGVVSLCGLASRFGYNAWINDVKTLCAQAGVNVRHYNSLDHFLNATFSLEVESTGFPPRGHFSPVQFARVCPALEDEMDDGDAVIEASSSRAEPGPSRAARLKRRIHQVLRF</sequence>
<proteinExistence type="predicted"/>
<dbReference type="SUPFAM" id="SSF52047">
    <property type="entry name" value="RNI-like"/>
    <property type="match status" value="1"/>
</dbReference>